<evidence type="ECO:0000256" key="2">
    <source>
        <dbReference type="ARBA" id="ARBA00022777"/>
    </source>
</evidence>
<evidence type="ECO:0000313" key="5">
    <source>
        <dbReference type="Proteomes" id="UP000199019"/>
    </source>
</evidence>
<evidence type="ECO:0000313" key="4">
    <source>
        <dbReference type="EMBL" id="SES23384.1"/>
    </source>
</evidence>
<protein>
    <submittedName>
        <fullName evidence="4">Fructoselysine 6-kinase</fullName>
    </submittedName>
</protein>
<organism evidence="4 5">
    <name type="scientific">Pedococcus cremeus</name>
    <dbReference type="NCBI Taxonomy" id="587636"/>
    <lineage>
        <taxon>Bacteria</taxon>
        <taxon>Bacillati</taxon>
        <taxon>Actinomycetota</taxon>
        <taxon>Actinomycetes</taxon>
        <taxon>Micrococcales</taxon>
        <taxon>Intrasporangiaceae</taxon>
        <taxon>Pedococcus</taxon>
    </lineage>
</organism>
<dbReference type="GO" id="GO:0016301">
    <property type="term" value="F:kinase activity"/>
    <property type="evidence" value="ECO:0007669"/>
    <property type="project" value="UniProtKB-KW"/>
</dbReference>
<keyword evidence="1" id="KW-0808">Transferase</keyword>
<proteinExistence type="predicted"/>
<dbReference type="GO" id="GO:0005829">
    <property type="term" value="C:cytosol"/>
    <property type="evidence" value="ECO:0007669"/>
    <property type="project" value="TreeGrafter"/>
</dbReference>
<feature type="domain" description="Carbohydrate kinase PfkB" evidence="3">
    <location>
        <begin position="14"/>
        <end position="261"/>
    </location>
</feature>
<dbReference type="InterPro" id="IPR029056">
    <property type="entry name" value="Ribokinase-like"/>
</dbReference>
<dbReference type="InterPro" id="IPR011611">
    <property type="entry name" value="PfkB_dom"/>
</dbReference>
<dbReference type="Pfam" id="PF00294">
    <property type="entry name" value="PfkB"/>
    <property type="match status" value="1"/>
</dbReference>
<dbReference type="SUPFAM" id="SSF53613">
    <property type="entry name" value="Ribokinase-like"/>
    <property type="match status" value="1"/>
</dbReference>
<gene>
    <name evidence="4" type="ORF">SAMN05216199_2470</name>
</gene>
<keyword evidence="5" id="KW-1185">Reference proteome</keyword>
<sequence>MVSASLVAVGDNVVDRYVDRGVMYPGGNAVNVAVHTRRCGARSAYVGAVGTDAAGRAVLDALVAEGVDTRLVRVVDGANAYAEVRVVEGNRVFGHGDPGVSRVTLTQADLAAVAAADITHTGECSMVEDQLADLALAARRLSFDFSERPWPYLEKYARHAQVAIRSCPGATPEEAAEEAKRLQELGPSFVAVTIGAEGAVLLDRGGLAYARPEPAPVVDTLGAGDAFIARLLLGVAAEEDLQHLAQEATAYATSTCASFGAFGYETAIEATSTPLDPNQQGAYRS</sequence>
<dbReference type="InterPro" id="IPR002173">
    <property type="entry name" value="Carboh/pur_kinase_PfkB_CS"/>
</dbReference>
<evidence type="ECO:0000256" key="1">
    <source>
        <dbReference type="ARBA" id="ARBA00022679"/>
    </source>
</evidence>
<dbReference type="Gene3D" id="3.40.1190.20">
    <property type="match status" value="1"/>
</dbReference>
<dbReference type="PANTHER" id="PTHR10584">
    <property type="entry name" value="SUGAR KINASE"/>
    <property type="match status" value="1"/>
</dbReference>
<name>A0A1H9VPB1_9MICO</name>
<accession>A0A1H9VPB1</accession>
<dbReference type="EMBL" id="FOHB01000004">
    <property type="protein sequence ID" value="SES23384.1"/>
    <property type="molecule type" value="Genomic_DNA"/>
</dbReference>
<dbReference type="Proteomes" id="UP000199019">
    <property type="component" value="Unassembled WGS sequence"/>
</dbReference>
<dbReference type="PANTHER" id="PTHR10584:SF166">
    <property type="entry name" value="RIBOKINASE"/>
    <property type="match status" value="1"/>
</dbReference>
<dbReference type="AlphaFoldDB" id="A0A1H9VPB1"/>
<dbReference type="PROSITE" id="PS00583">
    <property type="entry name" value="PFKB_KINASES_1"/>
    <property type="match status" value="1"/>
</dbReference>
<evidence type="ECO:0000259" key="3">
    <source>
        <dbReference type="Pfam" id="PF00294"/>
    </source>
</evidence>
<dbReference type="STRING" id="587636.SAMN05216199_2470"/>
<keyword evidence="2 4" id="KW-0418">Kinase</keyword>
<reference evidence="5" key="1">
    <citation type="submission" date="2016-10" db="EMBL/GenBank/DDBJ databases">
        <authorList>
            <person name="Varghese N."/>
            <person name="Submissions S."/>
        </authorList>
    </citation>
    <scope>NUCLEOTIDE SEQUENCE [LARGE SCALE GENOMIC DNA]</scope>
    <source>
        <strain evidence="5">CGMCC 1.6963</strain>
    </source>
</reference>